<sequence length="102" mass="10842">MGIDAELVVTELVANAHDHGGGADTVRIYVHRRPVQVRVEVDDGLPQAPLTVGRSRLGGFRGRGLVIIESVASWGVVRRVRNKTVWATVGPVAQVSGAPQSP</sequence>
<dbReference type="PANTHER" id="PTHR35526">
    <property type="entry name" value="ANTI-SIGMA-F FACTOR RSBW-RELATED"/>
    <property type="match status" value="1"/>
</dbReference>
<dbReference type="CDD" id="cd16936">
    <property type="entry name" value="HATPase_RsbW-like"/>
    <property type="match status" value="1"/>
</dbReference>
<keyword evidence="1" id="KW-0808">Transferase</keyword>
<comment type="caution">
    <text evidence="3">The sequence shown here is derived from an EMBL/GenBank/DDBJ whole genome shotgun (WGS) entry which is preliminary data.</text>
</comment>
<gene>
    <name evidence="3" type="ORF">HDA37_000535</name>
</gene>
<dbReference type="InterPro" id="IPR036890">
    <property type="entry name" value="HATPase_C_sf"/>
</dbReference>
<dbReference type="AlphaFoldDB" id="A0A852VW64"/>
<dbReference type="Gene3D" id="3.30.565.10">
    <property type="entry name" value="Histidine kinase-like ATPase, C-terminal domain"/>
    <property type="match status" value="1"/>
</dbReference>
<keyword evidence="1" id="KW-0723">Serine/threonine-protein kinase</keyword>
<proteinExistence type="predicted"/>
<keyword evidence="4" id="KW-1185">Reference proteome</keyword>
<dbReference type="PANTHER" id="PTHR35526:SF3">
    <property type="entry name" value="ANTI-SIGMA-F FACTOR RSBW"/>
    <property type="match status" value="1"/>
</dbReference>
<evidence type="ECO:0000313" key="4">
    <source>
        <dbReference type="Proteomes" id="UP000549695"/>
    </source>
</evidence>
<dbReference type="InterPro" id="IPR003594">
    <property type="entry name" value="HATPase_dom"/>
</dbReference>
<dbReference type="EMBL" id="JACCCZ010000001">
    <property type="protein sequence ID" value="NYG00250.1"/>
    <property type="molecule type" value="Genomic_DNA"/>
</dbReference>
<reference evidence="3 4" key="1">
    <citation type="submission" date="2020-07" db="EMBL/GenBank/DDBJ databases">
        <title>Sequencing the genomes of 1000 actinobacteria strains.</title>
        <authorList>
            <person name="Klenk H.-P."/>
        </authorList>
    </citation>
    <scope>NUCLEOTIDE SEQUENCE [LARGE SCALE GENOMIC DNA]</scope>
    <source>
        <strain evidence="3 4">DSM 44749</strain>
    </source>
</reference>
<dbReference type="GO" id="GO:0004674">
    <property type="term" value="F:protein serine/threonine kinase activity"/>
    <property type="evidence" value="ECO:0007669"/>
    <property type="project" value="UniProtKB-KW"/>
</dbReference>
<dbReference type="InterPro" id="IPR050267">
    <property type="entry name" value="Anti-sigma-factor_SerPK"/>
</dbReference>
<keyword evidence="1" id="KW-0418">Kinase</keyword>
<feature type="domain" description="Histidine kinase/HSP90-like ATPase" evidence="2">
    <location>
        <begin position="4"/>
        <end position="77"/>
    </location>
</feature>
<accession>A0A852VW64</accession>
<protein>
    <submittedName>
        <fullName evidence="3">Anti-sigma regulatory factor (Ser/Thr protein kinase)</fullName>
    </submittedName>
</protein>
<organism evidence="3 4">
    <name type="scientific">Pseudonocardia alni</name>
    <name type="common">Amycolata alni</name>
    <dbReference type="NCBI Taxonomy" id="33907"/>
    <lineage>
        <taxon>Bacteria</taxon>
        <taxon>Bacillati</taxon>
        <taxon>Actinomycetota</taxon>
        <taxon>Actinomycetes</taxon>
        <taxon>Pseudonocardiales</taxon>
        <taxon>Pseudonocardiaceae</taxon>
        <taxon>Pseudonocardia</taxon>
    </lineage>
</organism>
<evidence type="ECO:0000256" key="1">
    <source>
        <dbReference type="ARBA" id="ARBA00022527"/>
    </source>
</evidence>
<dbReference type="Pfam" id="PF13581">
    <property type="entry name" value="HATPase_c_2"/>
    <property type="match status" value="1"/>
</dbReference>
<evidence type="ECO:0000313" key="3">
    <source>
        <dbReference type="EMBL" id="NYG00250.1"/>
    </source>
</evidence>
<name>A0A852VW64_PSEA5</name>
<dbReference type="SUPFAM" id="SSF55874">
    <property type="entry name" value="ATPase domain of HSP90 chaperone/DNA topoisomerase II/histidine kinase"/>
    <property type="match status" value="1"/>
</dbReference>
<evidence type="ECO:0000259" key="2">
    <source>
        <dbReference type="Pfam" id="PF13581"/>
    </source>
</evidence>
<dbReference type="Proteomes" id="UP000549695">
    <property type="component" value="Unassembled WGS sequence"/>
</dbReference>